<dbReference type="InterPro" id="IPR006311">
    <property type="entry name" value="TAT_signal"/>
</dbReference>
<keyword evidence="3" id="KW-1185">Reference proteome</keyword>
<evidence type="ECO:0000313" key="3">
    <source>
        <dbReference type="Proteomes" id="UP001303211"/>
    </source>
</evidence>
<gene>
    <name evidence="2" type="ORF">P4826_10845</name>
</gene>
<dbReference type="RefSeq" id="WP_317700419.1">
    <property type="nucleotide sequence ID" value="NZ_CP136921.1"/>
</dbReference>
<evidence type="ECO:0000256" key="1">
    <source>
        <dbReference type="SAM" id="Phobius"/>
    </source>
</evidence>
<evidence type="ECO:0000313" key="2">
    <source>
        <dbReference type="EMBL" id="WOO30925.1"/>
    </source>
</evidence>
<dbReference type="EMBL" id="CP136921">
    <property type="protein sequence ID" value="WOO30925.1"/>
    <property type="molecule type" value="Genomic_DNA"/>
</dbReference>
<keyword evidence="1" id="KW-1133">Transmembrane helix</keyword>
<keyword evidence="1" id="KW-0812">Transmembrane</keyword>
<proteinExistence type="predicted"/>
<dbReference type="PANTHER" id="PTHR35271:SF1">
    <property type="entry name" value="ABC TRANSPORTER, SUBSTRATE-BINDING LIPOPROTEIN"/>
    <property type="match status" value="1"/>
</dbReference>
<dbReference type="Proteomes" id="UP001303211">
    <property type="component" value="Chromosome"/>
</dbReference>
<name>A0ABZ0IY59_9BURK</name>
<accession>A0ABZ0IY59</accession>
<keyword evidence="1" id="KW-0472">Membrane</keyword>
<sequence>MTSAHHLSPMGRRRLMAAAAGIALLPPLIPPVQAQPSRTARIGWLGWIGAAGAAASALALAAFRAGLADRGWAEGRGYELLVRDGDQPRSADLAAELVRSGVDLLVAQGPMVFGARKVSGATPVIFNIGGDPVEAGLVASLSHPGGHLTGVTSLSTELAGKRLELLKTAMQRGSHMAAIANALHAGFTIERDAVQAAARRLGLTLSWHLLKSMDDFDTALPRIASEGAHALLAVPDNLINVRAQTLARFSAAQRLPSISGWAAFAEAGNLMSYGPNVHGYYRQMAAIADRLLRGARAADIAVEQPRDIELVVNAKVARALGLDLPAELQLRADRWIE</sequence>
<organism evidence="2 3">
    <name type="scientific">Diaphorobacter limosus</name>
    <dbReference type="NCBI Taxonomy" id="3036128"/>
    <lineage>
        <taxon>Bacteria</taxon>
        <taxon>Pseudomonadati</taxon>
        <taxon>Pseudomonadota</taxon>
        <taxon>Betaproteobacteria</taxon>
        <taxon>Burkholderiales</taxon>
        <taxon>Comamonadaceae</taxon>
        <taxon>Diaphorobacter</taxon>
    </lineage>
</organism>
<dbReference type="PROSITE" id="PS51318">
    <property type="entry name" value="TAT"/>
    <property type="match status" value="1"/>
</dbReference>
<reference evidence="2 3" key="1">
    <citation type="submission" date="2023-03" db="EMBL/GenBank/DDBJ databases">
        <title>Diaphorobacter basophil sp. nov., isolated from a sewage-treatment plant.</title>
        <authorList>
            <person name="Yang K."/>
        </authorList>
    </citation>
    <scope>NUCLEOTIDE SEQUENCE [LARGE SCALE GENOMIC DNA]</scope>
    <source>
        <strain evidence="2 3">Y-1</strain>
    </source>
</reference>
<dbReference type="InterPro" id="IPR007487">
    <property type="entry name" value="ABC_transpt-TYRBP-like"/>
</dbReference>
<dbReference type="Pfam" id="PF04392">
    <property type="entry name" value="ABC_sub_bind"/>
    <property type="match status" value="1"/>
</dbReference>
<dbReference type="PANTHER" id="PTHR35271">
    <property type="entry name" value="ABC TRANSPORTER, SUBSTRATE-BINDING LIPOPROTEIN-RELATED"/>
    <property type="match status" value="1"/>
</dbReference>
<protein>
    <submittedName>
        <fullName evidence="2">ABC transporter substrate-binding protein</fullName>
    </submittedName>
</protein>
<feature type="transmembrane region" description="Helical" evidence="1">
    <location>
        <begin position="44"/>
        <end position="63"/>
    </location>
</feature>
<dbReference type="Gene3D" id="3.40.50.2300">
    <property type="match status" value="2"/>
</dbReference>
<dbReference type="CDD" id="cd06325">
    <property type="entry name" value="PBP1_ABC_unchar_transporter"/>
    <property type="match status" value="1"/>
</dbReference>